<evidence type="ECO:0000313" key="14">
    <source>
        <dbReference type="Proteomes" id="UP000690515"/>
    </source>
</evidence>
<dbReference type="Pfam" id="PF01435">
    <property type="entry name" value="Peptidase_M48"/>
    <property type="match status" value="1"/>
</dbReference>
<dbReference type="EMBL" id="JAGSOY010000059">
    <property type="protein sequence ID" value="MBU2713070.1"/>
    <property type="molecule type" value="Genomic_DNA"/>
</dbReference>
<dbReference type="InterPro" id="IPR050083">
    <property type="entry name" value="HtpX_protease"/>
</dbReference>
<evidence type="ECO:0000256" key="10">
    <source>
        <dbReference type="ARBA" id="ARBA00023136"/>
    </source>
</evidence>
<keyword evidence="10 11" id="KW-0472">Membrane</keyword>
<accession>A0ABS5ZIJ9</accession>
<keyword evidence="5" id="KW-0479">Metal-binding</keyword>
<feature type="transmembrane region" description="Helical" evidence="11">
    <location>
        <begin position="17"/>
        <end position="43"/>
    </location>
</feature>
<evidence type="ECO:0000256" key="1">
    <source>
        <dbReference type="ARBA" id="ARBA00001947"/>
    </source>
</evidence>
<dbReference type="Gene3D" id="3.30.2010.10">
    <property type="entry name" value="Metalloproteases ('zincins'), catalytic domain"/>
    <property type="match status" value="1"/>
</dbReference>
<keyword evidence="7" id="KW-0862">Zinc</keyword>
<comment type="caution">
    <text evidence="13">The sequence shown here is derived from an EMBL/GenBank/DDBJ whole genome shotgun (WGS) entry which is preliminary data.</text>
</comment>
<feature type="transmembrane region" description="Helical" evidence="11">
    <location>
        <begin position="218"/>
        <end position="240"/>
    </location>
</feature>
<feature type="domain" description="Peptidase M48" evidence="12">
    <location>
        <begin position="112"/>
        <end position="321"/>
    </location>
</feature>
<comment type="cofactor">
    <cofactor evidence="1">
        <name>Zn(2+)</name>
        <dbReference type="ChEBI" id="CHEBI:29105"/>
    </cofactor>
</comment>
<sequence length="650" mass="72360">MNFFQWQRDAKRKTQRLLLLMCMTIILLSVGIYLLIFLLFWLTADTHLSHVQGGIPWFFSWEFYLICLVGVTVVIGSGSLIKLHKLAAGGFTVAESVGGRLIEPTTEDFYEKRLLNVVEEMAIASGCGVPEVYLLDNESSINAFAAGYELDDAVIGVTKGCIHNLTRDELEGVIAHEFSHIIHGDMRLNIRLIGIVFGITMISQFGEHLLYARNDRNRSWLLGGGLLLLGFLGMMAASWIKSSICRTREYLADASALQYTRNPDGITQALKRIGGSQVGTLLSAERATEVTHMTFGRCTSRFAAEMFASHPPLEDRIRKLEPKWDGNFLSPLKTITDQPQSGASPTEQSLTLSDTVIMAVSKQPSPSIDKHPHTKQTVMQVGVIKHDHITYARALLNSLPKPVTMAIHDFQQVHLVMMALLFTHDEDEQIKQLALVAQAYGDNTTAVAVQQMASHLINYSSQDLLALLEIAKPVLKSMSLKQRTQLNGCLFALAKADGKLCLFEWALLAMVKHYDNKWSETYRAGSIKKSLDLPSVADDVQIIIAALCQVSHMPKSQQLTCFAAAMQQLSIKADFPATLSFGRLHKALQKCMQLKMEDKEVLIKTCSDCVMFDQSVVLKEVQLMRVIAVILECPIPPVIFLHESVKELQL</sequence>
<keyword evidence="6" id="KW-0378">Hydrolase</keyword>
<dbReference type="PANTHER" id="PTHR43221">
    <property type="entry name" value="PROTEASE HTPX"/>
    <property type="match status" value="1"/>
</dbReference>
<feature type="transmembrane region" description="Helical" evidence="11">
    <location>
        <begin position="63"/>
        <end position="81"/>
    </location>
</feature>
<gene>
    <name evidence="13" type="ORF">KCG35_18540</name>
</gene>
<keyword evidence="2" id="KW-1003">Cell membrane</keyword>
<keyword evidence="14" id="KW-1185">Reference proteome</keyword>
<evidence type="ECO:0000256" key="3">
    <source>
        <dbReference type="ARBA" id="ARBA00022670"/>
    </source>
</evidence>
<dbReference type="InterPro" id="IPR001915">
    <property type="entry name" value="Peptidase_M48"/>
</dbReference>
<proteinExistence type="predicted"/>
<name>A0ABS5ZIJ9_9GAMM</name>
<dbReference type="CDD" id="cd07340">
    <property type="entry name" value="M48B_Htpx_like"/>
    <property type="match status" value="1"/>
</dbReference>
<protein>
    <submittedName>
        <fullName evidence="13">M48 family metallopeptidase</fullName>
    </submittedName>
</protein>
<evidence type="ECO:0000256" key="6">
    <source>
        <dbReference type="ARBA" id="ARBA00022801"/>
    </source>
</evidence>
<dbReference type="Proteomes" id="UP000690515">
    <property type="component" value="Unassembled WGS sequence"/>
</dbReference>
<evidence type="ECO:0000256" key="9">
    <source>
        <dbReference type="ARBA" id="ARBA00023049"/>
    </source>
</evidence>
<keyword evidence="9" id="KW-0482">Metalloprotease</keyword>
<dbReference type="PANTHER" id="PTHR43221:SF2">
    <property type="entry name" value="PROTEASE HTPX HOMOLOG"/>
    <property type="match status" value="1"/>
</dbReference>
<keyword evidence="4 11" id="KW-0812">Transmembrane</keyword>
<evidence type="ECO:0000256" key="11">
    <source>
        <dbReference type="SAM" id="Phobius"/>
    </source>
</evidence>
<evidence type="ECO:0000256" key="5">
    <source>
        <dbReference type="ARBA" id="ARBA00022723"/>
    </source>
</evidence>
<evidence type="ECO:0000259" key="12">
    <source>
        <dbReference type="Pfam" id="PF01435"/>
    </source>
</evidence>
<evidence type="ECO:0000313" key="13">
    <source>
        <dbReference type="EMBL" id="MBU2713070.1"/>
    </source>
</evidence>
<evidence type="ECO:0000256" key="4">
    <source>
        <dbReference type="ARBA" id="ARBA00022692"/>
    </source>
</evidence>
<evidence type="ECO:0000256" key="8">
    <source>
        <dbReference type="ARBA" id="ARBA00022989"/>
    </source>
</evidence>
<organism evidence="13 14">
    <name type="scientific">Zooshikella harenae</name>
    <dbReference type="NCBI Taxonomy" id="2827238"/>
    <lineage>
        <taxon>Bacteria</taxon>
        <taxon>Pseudomonadati</taxon>
        <taxon>Pseudomonadota</taxon>
        <taxon>Gammaproteobacteria</taxon>
        <taxon>Oceanospirillales</taxon>
        <taxon>Zooshikellaceae</taxon>
        <taxon>Zooshikella</taxon>
    </lineage>
</organism>
<dbReference type="RefSeq" id="WP_215821303.1">
    <property type="nucleotide sequence ID" value="NZ_JAGSOY010000059.1"/>
</dbReference>
<reference evidence="13 14" key="1">
    <citation type="submission" date="2021-04" db="EMBL/GenBank/DDBJ databases">
        <authorList>
            <person name="Pira H."/>
            <person name="Risdian C."/>
            <person name="Wink J."/>
        </authorList>
    </citation>
    <scope>NUCLEOTIDE SEQUENCE [LARGE SCALE GENOMIC DNA]</scope>
    <source>
        <strain evidence="13 14">WH53</strain>
    </source>
</reference>
<keyword evidence="8 11" id="KW-1133">Transmembrane helix</keyword>
<evidence type="ECO:0000256" key="7">
    <source>
        <dbReference type="ARBA" id="ARBA00022833"/>
    </source>
</evidence>
<evidence type="ECO:0000256" key="2">
    <source>
        <dbReference type="ARBA" id="ARBA00022475"/>
    </source>
</evidence>
<keyword evidence="3" id="KW-0645">Protease</keyword>